<feature type="chain" id="PRO_5025019103" evidence="2">
    <location>
        <begin position="19"/>
        <end position="200"/>
    </location>
</feature>
<sequence length="200" mass="21885">MKTTTILAGWLLPSSLLTRQEQCPPQGRPCVGCRDMEASPPKRLSNARGGGDDRQAAPLRRPCVGCPDMEVPSPQQRGNLPQIAPVAPGLSDRRPLADRMRIPPEERVIPRKVYDSPPATIKVPDIYTQPGSWGDLRDLNCQGVQKMPVSSQIVRWAIGCKNDGDPCAIRILYATNGGSDGWKDLKGFCAKKEHIQPRVG</sequence>
<gene>
    <name evidence="3" type="ORF">BDV26DRAFT_258095</name>
</gene>
<proteinExistence type="predicted"/>
<keyword evidence="4" id="KW-1185">Reference proteome</keyword>
<dbReference type="EMBL" id="ML736185">
    <property type="protein sequence ID" value="KAE8380164.1"/>
    <property type="molecule type" value="Genomic_DNA"/>
</dbReference>
<keyword evidence="2" id="KW-0732">Signal</keyword>
<name>A0A5N7BEF5_9EURO</name>
<protein>
    <submittedName>
        <fullName evidence="3">Uncharacterized protein</fullName>
    </submittedName>
</protein>
<evidence type="ECO:0000313" key="4">
    <source>
        <dbReference type="Proteomes" id="UP000326198"/>
    </source>
</evidence>
<dbReference type="Proteomes" id="UP000326198">
    <property type="component" value="Unassembled WGS sequence"/>
</dbReference>
<feature type="region of interest" description="Disordered" evidence="1">
    <location>
        <begin position="21"/>
        <end position="94"/>
    </location>
</feature>
<evidence type="ECO:0000313" key="3">
    <source>
        <dbReference type="EMBL" id="KAE8380164.1"/>
    </source>
</evidence>
<reference evidence="3 4" key="1">
    <citation type="submission" date="2019-04" db="EMBL/GenBank/DDBJ databases">
        <title>Friends and foes A comparative genomics studyof 23 Aspergillus species from section Flavi.</title>
        <authorList>
            <consortium name="DOE Joint Genome Institute"/>
            <person name="Kjaerbolling I."/>
            <person name="Vesth T."/>
            <person name="Frisvad J.C."/>
            <person name="Nybo J.L."/>
            <person name="Theobald S."/>
            <person name="Kildgaard S."/>
            <person name="Isbrandt T."/>
            <person name="Kuo A."/>
            <person name="Sato A."/>
            <person name="Lyhne E.K."/>
            <person name="Kogle M.E."/>
            <person name="Wiebenga A."/>
            <person name="Kun R.S."/>
            <person name="Lubbers R.J."/>
            <person name="Makela M.R."/>
            <person name="Barry K."/>
            <person name="Chovatia M."/>
            <person name="Clum A."/>
            <person name="Daum C."/>
            <person name="Haridas S."/>
            <person name="He G."/>
            <person name="LaButti K."/>
            <person name="Lipzen A."/>
            <person name="Mondo S."/>
            <person name="Riley R."/>
            <person name="Salamov A."/>
            <person name="Simmons B.A."/>
            <person name="Magnuson J.K."/>
            <person name="Henrissat B."/>
            <person name="Mortensen U.H."/>
            <person name="Larsen T.O."/>
            <person name="Devries R.P."/>
            <person name="Grigoriev I.V."/>
            <person name="Machida M."/>
            <person name="Baker S.E."/>
            <person name="Andersen M.R."/>
        </authorList>
    </citation>
    <scope>NUCLEOTIDE SEQUENCE [LARGE SCALE GENOMIC DNA]</scope>
    <source>
        <strain evidence="3 4">IBT 29228</strain>
    </source>
</reference>
<evidence type="ECO:0000256" key="2">
    <source>
        <dbReference type="SAM" id="SignalP"/>
    </source>
</evidence>
<organism evidence="3 4">
    <name type="scientific">Aspergillus bertholletiae</name>
    <dbReference type="NCBI Taxonomy" id="1226010"/>
    <lineage>
        <taxon>Eukaryota</taxon>
        <taxon>Fungi</taxon>
        <taxon>Dikarya</taxon>
        <taxon>Ascomycota</taxon>
        <taxon>Pezizomycotina</taxon>
        <taxon>Eurotiomycetes</taxon>
        <taxon>Eurotiomycetidae</taxon>
        <taxon>Eurotiales</taxon>
        <taxon>Aspergillaceae</taxon>
        <taxon>Aspergillus</taxon>
        <taxon>Aspergillus subgen. Circumdati</taxon>
    </lineage>
</organism>
<evidence type="ECO:0000256" key="1">
    <source>
        <dbReference type="SAM" id="MobiDB-lite"/>
    </source>
</evidence>
<feature type="signal peptide" evidence="2">
    <location>
        <begin position="1"/>
        <end position="18"/>
    </location>
</feature>
<accession>A0A5N7BEF5</accession>
<dbReference type="AlphaFoldDB" id="A0A5N7BEF5"/>